<dbReference type="EC" id="2.1.1.77" evidence="4"/>
<dbReference type="SUPFAM" id="SSF53335">
    <property type="entry name" value="S-adenosyl-L-methionine-dependent methyltransferases"/>
    <property type="match status" value="1"/>
</dbReference>
<evidence type="ECO:0000256" key="2">
    <source>
        <dbReference type="ARBA" id="ARBA00022691"/>
    </source>
</evidence>
<evidence type="ECO:0000259" key="3">
    <source>
        <dbReference type="Pfam" id="PF02475"/>
    </source>
</evidence>
<reference evidence="4 5" key="1">
    <citation type="submission" date="2015-12" db="EMBL/GenBank/DDBJ databases">
        <title>Genome sequence of the marine Rhodobacteraceae strain O3.65, Candidatus Tritonibacter horizontis.</title>
        <authorList>
            <person name="Poehlein A."/>
            <person name="Giebel H.A."/>
            <person name="Voget S."/>
            <person name="Brinkhoff T."/>
        </authorList>
    </citation>
    <scope>NUCLEOTIDE SEQUENCE [LARGE SCALE GENOMIC DNA]</scope>
    <source>
        <strain evidence="4 5">O3.65</strain>
    </source>
</reference>
<dbReference type="PANTHER" id="PTHR34203">
    <property type="entry name" value="METHYLTRANSFERASE, FKBM FAMILY PROTEIN"/>
    <property type="match status" value="1"/>
</dbReference>
<evidence type="ECO:0000256" key="1">
    <source>
        <dbReference type="ARBA" id="ARBA00022679"/>
    </source>
</evidence>
<dbReference type="CDD" id="cd02440">
    <property type="entry name" value="AdoMet_MTases"/>
    <property type="match status" value="1"/>
</dbReference>
<proteinExistence type="predicted"/>
<dbReference type="Proteomes" id="UP000068382">
    <property type="component" value="Unassembled WGS sequence"/>
</dbReference>
<keyword evidence="4" id="KW-0489">Methyltransferase</keyword>
<accession>A0A132BUK4</accession>
<dbReference type="InterPro" id="IPR052514">
    <property type="entry name" value="SAM-dependent_MTase"/>
</dbReference>
<feature type="domain" description="TRM5/TYW2-like methyltransferase" evidence="3">
    <location>
        <begin position="35"/>
        <end position="100"/>
    </location>
</feature>
<dbReference type="Gene3D" id="3.40.50.150">
    <property type="entry name" value="Vaccinia Virus protein VP39"/>
    <property type="match status" value="1"/>
</dbReference>
<sequence length="226" mass="24685">MARFQFDTVVLEVPDTLLTTSIAEKMATGGYERSEARAAAMRVRPGHRVLELGSGVGYISSLCAQITDPANIVTVEANPEVLGVIRRNLDLNNAAAVTLIHGAVVGRDFAEESVLFRIGRAFWGSSMAEDTASGDAVVEVPALSLCELLATHRPNVVIMDIEGAEQYLFDWKWPRHVRQLIMELHPSKYSSRTVKKMVDCMSQSGLTYDPGCSRGTLLGFRRASGD</sequence>
<organism evidence="4 5">
    <name type="scientific">Tritonibacter horizontis</name>
    <dbReference type="NCBI Taxonomy" id="1768241"/>
    <lineage>
        <taxon>Bacteria</taxon>
        <taxon>Pseudomonadati</taxon>
        <taxon>Pseudomonadota</taxon>
        <taxon>Alphaproteobacteria</taxon>
        <taxon>Rhodobacterales</taxon>
        <taxon>Paracoccaceae</taxon>
        <taxon>Tritonibacter</taxon>
    </lineage>
</organism>
<dbReference type="InterPro" id="IPR056743">
    <property type="entry name" value="TRM5-TYW2-like_MTfase"/>
</dbReference>
<gene>
    <name evidence="4" type="primary">pcm_3</name>
    <name evidence="4" type="ORF">TRIHO_30880</name>
</gene>
<keyword evidence="1 4" id="KW-0808">Transferase</keyword>
<comment type="caution">
    <text evidence="4">The sequence shown here is derived from an EMBL/GenBank/DDBJ whole genome shotgun (WGS) entry which is preliminary data.</text>
</comment>
<protein>
    <submittedName>
        <fullName evidence="4">Protein-L-isoaspartate O-methyltransferase</fullName>
        <ecNumber evidence="4">2.1.1.77</ecNumber>
    </submittedName>
</protein>
<dbReference type="PANTHER" id="PTHR34203:SF15">
    <property type="entry name" value="SLL1173 PROTEIN"/>
    <property type="match status" value="1"/>
</dbReference>
<dbReference type="GO" id="GO:0004719">
    <property type="term" value="F:protein-L-isoaspartate (D-aspartate) O-methyltransferase activity"/>
    <property type="evidence" value="ECO:0007669"/>
    <property type="project" value="UniProtKB-EC"/>
</dbReference>
<keyword evidence="5" id="KW-1185">Reference proteome</keyword>
<dbReference type="PATRIC" id="fig|1768241.3.peg.3227"/>
<dbReference type="InterPro" id="IPR006342">
    <property type="entry name" value="FkbM_mtfrase"/>
</dbReference>
<dbReference type="InterPro" id="IPR029063">
    <property type="entry name" value="SAM-dependent_MTases_sf"/>
</dbReference>
<dbReference type="OrthoDB" id="456767at2"/>
<evidence type="ECO:0000313" key="4">
    <source>
        <dbReference type="EMBL" id="KUP92069.1"/>
    </source>
</evidence>
<dbReference type="GO" id="GO:0032259">
    <property type="term" value="P:methylation"/>
    <property type="evidence" value="ECO:0007669"/>
    <property type="project" value="UniProtKB-KW"/>
</dbReference>
<name>A0A132BUK4_9RHOB</name>
<keyword evidence="2" id="KW-0949">S-adenosyl-L-methionine</keyword>
<dbReference type="AlphaFoldDB" id="A0A132BUK4"/>
<dbReference type="NCBIfam" id="TIGR01444">
    <property type="entry name" value="fkbM_fam"/>
    <property type="match status" value="1"/>
</dbReference>
<evidence type="ECO:0000313" key="5">
    <source>
        <dbReference type="Proteomes" id="UP000068382"/>
    </source>
</evidence>
<dbReference type="EMBL" id="LPUY01000079">
    <property type="protein sequence ID" value="KUP92069.1"/>
    <property type="molecule type" value="Genomic_DNA"/>
</dbReference>
<dbReference type="Pfam" id="PF02475">
    <property type="entry name" value="TRM5-TYW2_MTfase"/>
    <property type="match status" value="1"/>
</dbReference>